<proteinExistence type="predicted"/>
<protein>
    <submittedName>
        <fullName evidence="3">Uncharacterized protein</fullName>
    </submittedName>
</protein>
<dbReference type="AlphaFoldDB" id="A0A918XAN4"/>
<reference evidence="3 4" key="1">
    <citation type="journal article" date="2014" name="Int. J. Syst. Evol. Microbiol.">
        <title>Complete genome sequence of Corynebacterium casei LMG S-19264T (=DSM 44701T), isolated from a smear-ripened cheese.</title>
        <authorList>
            <consortium name="US DOE Joint Genome Institute (JGI-PGF)"/>
            <person name="Walter F."/>
            <person name="Albersmeier A."/>
            <person name="Kalinowski J."/>
            <person name="Ruckert C."/>
        </authorList>
    </citation>
    <scope>NUCLEOTIDE SEQUENCE [LARGE SCALE GENOMIC DNA]</scope>
    <source>
        <strain evidence="3 4">KCTC 19473</strain>
    </source>
</reference>
<dbReference type="EMBL" id="BMXL01000004">
    <property type="protein sequence ID" value="GHD20673.1"/>
    <property type="molecule type" value="Genomic_DNA"/>
</dbReference>
<feature type="domain" description="Conserved hypothetical protein CHP02679 N terminus" evidence="2">
    <location>
        <begin position="10"/>
        <end position="104"/>
    </location>
</feature>
<accession>A0A918XAN4</accession>
<keyword evidence="4" id="KW-1185">Reference proteome</keyword>
<evidence type="ECO:0000259" key="2">
    <source>
        <dbReference type="Pfam" id="PF11796"/>
    </source>
</evidence>
<dbReference type="Pfam" id="PF09664">
    <property type="entry name" value="DUF2399"/>
    <property type="match status" value="1"/>
</dbReference>
<dbReference type="Pfam" id="PF11796">
    <property type="entry name" value="DUF3323"/>
    <property type="match status" value="1"/>
</dbReference>
<name>A0A918XAN4_9ACTN</name>
<comment type="caution">
    <text evidence="3">The sequence shown here is derived from an EMBL/GenBank/DDBJ whole genome shotgun (WGS) entry which is preliminary data.</text>
</comment>
<feature type="domain" description="DUF2399" evidence="1">
    <location>
        <begin position="204"/>
        <end position="274"/>
    </location>
</feature>
<evidence type="ECO:0000259" key="1">
    <source>
        <dbReference type="Pfam" id="PF09664"/>
    </source>
</evidence>
<organism evidence="3 4">
    <name type="scientific">Nocardiopsis kunsanensis</name>
    <dbReference type="NCBI Taxonomy" id="141693"/>
    <lineage>
        <taxon>Bacteria</taxon>
        <taxon>Bacillati</taxon>
        <taxon>Actinomycetota</taxon>
        <taxon>Actinomycetes</taxon>
        <taxon>Streptosporangiales</taxon>
        <taxon>Nocardiopsidaceae</taxon>
        <taxon>Nocardiopsis</taxon>
    </lineage>
</organism>
<dbReference type="InterPro" id="IPR024465">
    <property type="entry name" value="DUF2399"/>
</dbReference>
<dbReference type="InterPro" id="IPR024466">
    <property type="entry name" value="CHP02679_N"/>
</dbReference>
<gene>
    <name evidence="3" type="ORF">GCM10007147_13350</name>
</gene>
<sequence length="281" mass="29512">MRADGVPVGGPEALRRRLEQALAVVAALPLADGRPLPDLAAEVTGDPLSLDGTKALPGLVLRALAALRNEPVPRNAQERRALWTACGVYCDAHSSTVLVLGLRPRGTDPLAQTLRIWAEAGQAVVVTLDQISPDRAGVQARSGRVRGGEPLGVGVGAATFGEWMSSSGVCRVGPAVRPWPCCNSWPRRGLSCVTTGISTAKGCVSAAHAMARTGALPWRMGAQDYREALSRVATAPPPGRTTPVPWDGELHEVIAERGVAVHEERVTETLLSDLRAGADAR</sequence>
<dbReference type="Proteomes" id="UP000654947">
    <property type="component" value="Unassembled WGS sequence"/>
</dbReference>
<evidence type="ECO:0000313" key="3">
    <source>
        <dbReference type="EMBL" id="GHD20673.1"/>
    </source>
</evidence>
<evidence type="ECO:0000313" key="4">
    <source>
        <dbReference type="Proteomes" id="UP000654947"/>
    </source>
</evidence>